<dbReference type="Proteomes" id="UP000224607">
    <property type="component" value="Unassembled WGS sequence"/>
</dbReference>
<name>A0A1I3XDZ0_9GAMM</name>
<evidence type="ECO:0000313" key="6">
    <source>
        <dbReference type="Proteomes" id="UP000198919"/>
    </source>
</evidence>
<reference evidence="6" key="2">
    <citation type="submission" date="2016-10" db="EMBL/GenBank/DDBJ databases">
        <authorList>
            <person name="Varghese N."/>
            <person name="Submissions S."/>
        </authorList>
    </citation>
    <scope>NUCLEOTIDE SEQUENCE [LARGE SCALE GENOMIC DNA]</scope>
    <source>
        <strain evidence="6">DSM 17908</strain>
    </source>
</reference>
<dbReference type="EMBL" id="NITY01000019">
    <property type="protein sequence ID" value="PHM37748.1"/>
    <property type="molecule type" value="Genomic_DNA"/>
</dbReference>
<feature type="domain" description="Knr4/Smi1-like" evidence="1">
    <location>
        <begin position="23"/>
        <end position="147"/>
    </location>
</feature>
<evidence type="ECO:0000313" key="3">
    <source>
        <dbReference type="EMBL" id="PHM37754.1"/>
    </source>
</evidence>
<dbReference type="EMBL" id="FORG01000034">
    <property type="protein sequence ID" value="SFK17747.1"/>
    <property type="molecule type" value="Genomic_DNA"/>
</dbReference>
<reference evidence="4" key="1">
    <citation type="submission" date="2016-10" db="EMBL/GenBank/DDBJ databases">
        <authorList>
            <person name="de Groot N.N."/>
        </authorList>
    </citation>
    <scope>NUCLEOTIDE SEQUENCE [LARGE SCALE GENOMIC DNA]</scope>
    <source>
        <strain evidence="4">DSM 17908</strain>
    </source>
</reference>
<proteinExistence type="predicted"/>
<protein>
    <submittedName>
        <fullName evidence="2">Antitoxin YobK</fullName>
    </submittedName>
    <submittedName>
        <fullName evidence="4">SMI1-KNR4 cell-wall</fullName>
    </submittedName>
</protein>
<dbReference type="OrthoDB" id="6464815at2"/>
<gene>
    <name evidence="2" type="primary">yobK_1</name>
    <name evidence="3" type="synonym">yobK_2</name>
    <name evidence="5" type="ORF">SAMN05421680_13413</name>
    <name evidence="4" type="ORF">SAMN05421680_1347</name>
    <name evidence="2" type="ORF">Xmau_03709</name>
    <name evidence="3" type="ORF">Xmau_03716</name>
</gene>
<dbReference type="RefSeq" id="WP_092514140.1">
    <property type="nucleotide sequence ID" value="NZ_CAWNQB010000011.1"/>
</dbReference>
<dbReference type="SUPFAM" id="SSF160631">
    <property type="entry name" value="SMI1/KNR4-like"/>
    <property type="match status" value="1"/>
</dbReference>
<dbReference type="Pfam" id="PF14568">
    <property type="entry name" value="SUKH_6"/>
    <property type="match status" value="1"/>
</dbReference>
<sequence>MSYIDLIEKEMIASGEEILSSGGADIDTISKFESLLGVTFPESYKIFLQKYGTLAFGGDNYYGVTKKGINGDQAPCVLYVTKQARDAGDIDEGMIKIKSSGYGPSYSIDTNTIGKTGEAVVVETELSFKRDGVKNIIADSYAEFLLEDIREAIEDL</sequence>
<dbReference type="EMBL" id="NITY01000019">
    <property type="protein sequence ID" value="PHM37754.1"/>
    <property type="molecule type" value="Genomic_DNA"/>
</dbReference>
<keyword evidence="7" id="KW-1185">Reference proteome</keyword>
<evidence type="ECO:0000313" key="2">
    <source>
        <dbReference type="EMBL" id="PHM37748.1"/>
    </source>
</evidence>
<dbReference type="InterPro" id="IPR018958">
    <property type="entry name" value="Knr4/Smi1-like_dom"/>
</dbReference>
<dbReference type="Gene3D" id="3.40.1580.10">
    <property type="entry name" value="SMI1/KNR4-like"/>
    <property type="match status" value="1"/>
</dbReference>
<reference evidence="2 7" key="3">
    <citation type="journal article" date="2017" name="Nat. Microbiol.">
        <title>Natural product diversity associated with the nematode symbionts Photorhabdus and Xenorhabdus.</title>
        <authorList>
            <person name="Tobias N.J."/>
            <person name="Wolff H."/>
            <person name="Djahanschiri B."/>
            <person name="Grundmann F."/>
            <person name="Kronenwerth M."/>
            <person name="Shi Y.M."/>
            <person name="Simonyi S."/>
            <person name="Grun P."/>
            <person name="Shapiro-Ilan D."/>
            <person name="Pidot S.J."/>
            <person name="Stinear T.P."/>
            <person name="Ebersberger I."/>
            <person name="Bode H.B."/>
        </authorList>
    </citation>
    <scope>NUCLEOTIDE SEQUENCE [LARGE SCALE GENOMIC DNA]</scope>
    <source>
        <strain evidence="2 7">DSM 17908</strain>
    </source>
</reference>
<dbReference type="AlphaFoldDB" id="A0A1I3XDZ0"/>
<dbReference type="InterPro" id="IPR037883">
    <property type="entry name" value="Knr4/Smi1-like_sf"/>
</dbReference>
<evidence type="ECO:0000313" key="4">
    <source>
        <dbReference type="EMBL" id="SFK17747.1"/>
    </source>
</evidence>
<dbReference type="SMART" id="SM00860">
    <property type="entry name" value="SMI1_KNR4"/>
    <property type="match status" value="1"/>
</dbReference>
<evidence type="ECO:0000313" key="5">
    <source>
        <dbReference type="EMBL" id="SFK17912.1"/>
    </source>
</evidence>
<evidence type="ECO:0000259" key="1">
    <source>
        <dbReference type="SMART" id="SM00860"/>
    </source>
</evidence>
<organism evidence="4 6">
    <name type="scientific">Xenorhabdus mauleonii</name>
    <dbReference type="NCBI Taxonomy" id="351675"/>
    <lineage>
        <taxon>Bacteria</taxon>
        <taxon>Pseudomonadati</taxon>
        <taxon>Pseudomonadota</taxon>
        <taxon>Gammaproteobacteria</taxon>
        <taxon>Enterobacterales</taxon>
        <taxon>Morganellaceae</taxon>
        <taxon>Xenorhabdus</taxon>
    </lineage>
</organism>
<dbReference type="Proteomes" id="UP000198919">
    <property type="component" value="Unassembled WGS sequence"/>
</dbReference>
<dbReference type="EMBL" id="FORG01000034">
    <property type="protein sequence ID" value="SFK17912.1"/>
    <property type="molecule type" value="Genomic_DNA"/>
</dbReference>
<evidence type="ECO:0000313" key="7">
    <source>
        <dbReference type="Proteomes" id="UP000224607"/>
    </source>
</evidence>
<accession>A0A1I3XDZ0</accession>